<protein>
    <submittedName>
        <fullName evidence="1">Uncharacterized protein</fullName>
    </submittedName>
</protein>
<accession>A0A4R3J5T6</accession>
<gene>
    <name evidence="1" type="ORF">EDD52_1153</name>
</gene>
<proteinExistence type="predicted"/>
<dbReference type="OrthoDB" id="8456421at2"/>
<reference evidence="1 2" key="1">
    <citation type="submission" date="2019-03" db="EMBL/GenBank/DDBJ databases">
        <title>Genomic Encyclopedia of Type Strains, Phase IV (KMG-IV): sequencing the most valuable type-strain genomes for metagenomic binning, comparative biology and taxonomic classification.</title>
        <authorList>
            <person name="Goeker M."/>
        </authorList>
    </citation>
    <scope>NUCLEOTIDE SEQUENCE [LARGE SCALE GENOMIC DNA]</scope>
    <source>
        <strain evidence="1 2">DSM 104836</strain>
    </source>
</reference>
<comment type="caution">
    <text evidence="1">The sequence shown here is derived from an EMBL/GenBank/DDBJ whole genome shotgun (WGS) entry which is preliminary data.</text>
</comment>
<keyword evidence="2" id="KW-1185">Reference proteome</keyword>
<dbReference type="Proteomes" id="UP000295696">
    <property type="component" value="Unassembled WGS sequence"/>
</dbReference>
<dbReference type="EMBL" id="SLZU01000015">
    <property type="protein sequence ID" value="TCS60186.1"/>
    <property type="molecule type" value="Genomic_DNA"/>
</dbReference>
<sequence length="87" mass="9862">MELTYPINLIGFENGIERGDVLTRDGEYLGVWTFIKDEDNETGVLHFFADGESEPMFTENVPVLSSGMRTGMAMSDLCRSIRDWHEA</sequence>
<dbReference type="AlphaFoldDB" id="A0A4R3J5T6"/>
<evidence type="ECO:0000313" key="2">
    <source>
        <dbReference type="Proteomes" id="UP000295696"/>
    </source>
</evidence>
<dbReference type="RefSeq" id="WP_132247228.1">
    <property type="nucleotide sequence ID" value="NZ_SLZU01000015.1"/>
</dbReference>
<name>A0A4R3J5T6_9RHOB</name>
<organism evidence="1 2">
    <name type="scientific">Primorskyibacter sedentarius</name>
    <dbReference type="NCBI Taxonomy" id="745311"/>
    <lineage>
        <taxon>Bacteria</taxon>
        <taxon>Pseudomonadati</taxon>
        <taxon>Pseudomonadota</taxon>
        <taxon>Alphaproteobacteria</taxon>
        <taxon>Rhodobacterales</taxon>
        <taxon>Roseobacteraceae</taxon>
        <taxon>Primorskyibacter</taxon>
    </lineage>
</organism>
<evidence type="ECO:0000313" key="1">
    <source>
        <dbReference type="EMBL" id="TCS60186.1"/>
    </source>
</evidence>